<dbReference type="InterPro" id="IPR050490">
    <property type="entry name" value="Bact_solute-bd_prot1"/>
</dbReference>
<protein>
    <submittedName>
        <fullName evidence="2">Extracellular solute-binding protein</fullName>
    </submittedName>
</protein>
<evidence type="ECO:0000313" key="3">
    <source>
        <dbReference type="Proteomes" id="UP001596028"/>
    </source>
</evidence>
<accession>A0ABV9FBK4</accession>
<name>A0ABV9FBK4_9BACL</name>
<organism evidence="2 3">
    <name type="scientific">Cohnella hongkongensis</name>
    <dbReference type="NCBI Taxonomy" id="178337"/>
    <lineage>
        <taxon>Bacteria</taxon>
        <taxon>Bacillati</taxon>
        <taxon>Bacillota</taxon>
        <taxon>Bacilli</taxon>
        <taxon>Bacillales</taxon>
        <taxon>Paenibacillaceae</taxon>
        <taxon>Cohnella</taxon>
    </lineage>
</organism>
<keyword evidence="1" id="KW-0732">Signal</keyword>
<dbReference type="RefSeq" id="WP_378095060.1">
    <property type="nucleotide sequence ID" value="NZ_JBHSEP010000006.1"/>
</dbReference>
<feature type="chain" id="PRO_5045377544" evidence="1">
    <location>
        <begin position="27"/>
        <end position="570"/>
    </location>
</feature>
<gene>
    <name evidence="2" type="ORF">ACFO3S_10265</name>
</gene>
<evidence type="ECO:0000256" key="1">
    <source>
        <dbReference type="SAM" id="SignalP"/>
    </source>
</evidence>
<dbReference type="Gene3D" id="3.40.190.10">
    <property type="entry name" value="Periplasmic binding protein-like II"/>
    <property type="match status" value="2"/>
</dbReference>
<evidence type="ECO:0000313" key="2">
    <source>
        <dbReference type="EMBL" id="MFC4598618.1"/>
    </source>
</evidence>
<dbReference type="InterPro" id="IPR006059">
    <property type="entry name" value="SBP"/>
</dbReference>
<dbReference type="Proteomes" id="UP001596028">
    <property type="component" value="Unassembled WGS sequence"/>
</dbReference>
<dbReference type="Pfam" id="PF13416">
    <property type="entry name" value="SBP_bac_8"/>
    <property type="match status" value="1"/>
</dbReference>
<sequence>MKGKAKLVTCALASMLLLASCSPVNNSLNNQNSVSGEGTAKPADSNEALMTPLGKYPEPLTVTISKVMQTNPHLIEGQTPEDNIMLDWIRDQLNIDVKIAWQALSSEYGNKLALNVVSEALPDIIYIPSSSYLTFRQMVDNGMLADLSEAYEKAAGNYLKATYATFEGKNLEPVTVDGKLYALSSANIGYGHNVLWLRSDWLDKLNLKVPKTIDELKHVLKEFVEKDPGGNGPGNTVGLTVHATKPVGGYGNKFGLEPIFHSVGAYPGQWMKDESGKVFYGSTAPEMKEALAIARSMYEEKLIDPQFLARIGSGETDAVVDSGLSGAFFAPWWGVSADVFINNPEVKFVAVNAPLDNNGKFNHLTPMPTGDLVAVNKNFKNPEALLKIINLEYDMYRGINKEGLAAIQPIFDQGVSREALFPTGGFNLDYYDVVPKLGKLVKQLVETGVMGGDETTTDYDRWKAEGAHRHAKGQDSSATSAVNDFRDYYGRYVGSNILDTEENNPVSAAYSYTTESSVNLKPTLDKLEEQMYLQIIIGEKPLDYFDEFASQWNKLGGDVLTREVQEILAQ</sequence>
<dbReference type="PANTHER" id="PTHR43649">
    <property type="entry name" value="ARABINOSE-BINDING PROTEIN-RELATED"/>
    <property type="match status" value="1"/>
</dbReference>
<keyword evidence="3" id="KW-1185">Reference proteome</keyword>
<dbReference type="PROSITE" id="PS51257">
    <property type="entry name" value="PROKAR_LIPOPROTEIN"/>
    <property type="match status" value="1"/>
</dbReference>
<dbReference type="SUPFAM" id="SSF53850">
    <property type="entry name" value="Periplasmic binding protein-like II"/>
    <property type="match status" value="1"/>
</dbReference>
<dbReference type="PANTHER" id="PTHR43649:SF17">
    <property type="entry name" value="ABC TRANSPORTER SOLUTE BINDING PROTEIN-SUGAR TRANSPORT"/>
    <property type="match status" value="1"/>
</dbReference>
<comment type="caution">
    <text evidence="2">The sequence shown here is derived from an EMBL/GenBank/DDBJ whole genome shotgun (WGS) entry which is preliminary data.</text>
</comment>
<proteinExistence type="predicted"/>
<dbReference type="EMBL" id="JBHSEP010000006">
    <property type="protein sequence ID" value="MFC4598618.1"/>
    <property type="molecule type" value="Genomic_DNA"/>
</dbReference>
<reference evidence="3" key="1">
    <citation type="journal article" date="2019" name="Int. J. Syst. Evol. Microbiol.">
        <title>The Global Catalogue of Microorganisms (GCM) 10K type strain sequencing project: providing services to taxonomists for standard genome sequencing and annotation.</title>
        <authorList>
            <consortium name="The Broad Institute Genomics Platform"/>
            <consortium name="The Broad Institute Genome Sequencing Center for Infectious Disease"/>
            <person name="Wu L."/>
            <person name="Ma J."/>
        </authorList>
    </citation>
    <scope>NUCLEOTIDE SEQUENCE [LARGE SCALE GENOMIC DNA]</scope>
    <source>
        <strain evidence="3">CCUG 49571</strain>
    </source>
</reference>
<feature type="signal peptide" evidence="1">
    <location>
        <begin position="1"/>
        <end position="26"/>
    </location>
</feature>